<evidence type="ECO:0000256" key="5">
    <source>
        <dbReference type="ARBA" id="ARBA00022825"/>
    </source>
</evidence>
<dbReference type="Gene3D" id="2.40.10.10">
    <property type="entry name" value="Trypsin-like serine proteases"/>
    <property type="match status" value="2"/>
</dbReference>
<name>A0ABS7TPC9_9BACT</name>
<keyword evidence="9" id="KW-1185">Reference proteome</keyword>
<dbReference type="RefSeq" id="WP_224191840.1">
    <property type="nucleotide sequence ID" value="NZ_JAIRAU010000011.1"/>
</dbReference>
<sequence>MTFLKLSGAERQRLVDVLLTTHGGEDLKLLVEREVPEIAGRVRWGQPVAYLFHAVVEQAERFGATSELLLAAAKERGSRPELLSLVIELCERQPGRMAAAQAYGRSLEEVVHPFAGFLDPTELATKLVCHERHVCAVEVGEKAGTGLLVASDLVLTNYHVAADLIAGSVGADDVACLFDYRMGLDGAAKAPVRVRLDPDWSIPHRPHETKELPAATELDYALLRLEQKIGDRRPAGEDTPRCWFDLSQPPPEPVRERLAFVLQHPRKEMWRPGEPRQQPLRVALGLPGFDGYNGNGTRLRYRVNTLPGSSGSAVFDERLRLVALHSSRGQPVGTSDGRVVNNQGVPLKAILADLEPAIRGLLVKPTCRC</sequence>
<dbReference type="Pfam" id="PF19955">
    <property type="entry name" value="EAD1"/>
    <property type="match status" value="1"/>
</dbReference>
<keyword evidence="3" id="KW-0732">Signal</keyword>
<dbReference type="EMBL" id="JAIRAU010000011">
    <property type="protein sequence ID" value="MBZ5710069.1"/>
    <property type="molecule type" value="Genomic_DNA"/>
</dbReference>
<organism evidence="8 9">
    <name type="scientific">Nannocystis pusilla</name>
    <dbReference type="NCBI Taxonomy" id="889268"/>
    <lineage>
        <taxon>Bacteria</taxon>
        <taxon>Pseudomonadati</taxon>
        <taxon>Myxococcota</taxon>
        <taxon>Polyangia</taxon>
        <taxon>Nannocystales</taxon>
        <taxon>Nannocystaceae</taxon>
        <taxon>Nannocystis</taxon>
    </lineage>
</organism>
<reference evidence="8" key="1">
    <citation type="submission" date="2021-08" db="EMBL/GenBank/DDBJ databases">
        <authorList>
            <person name="Stevens D.C."/>
        </authorList>
    </citation>
    <scope>NUCLEOTIDE SEQUENCE</scope>
    <source>
        <strain evidence="8">DSM 53165</strain>
    </source>
</reference>
<protein>
    <recommendedName>
        <fullName evidence="6">Serine protease</fullName>
        <ecNumber evidence="6">3.4.21.-</ecNumber>
    </recommendedName>
</protein>
<evidence type="ECO:0000256" key="1">
    <source>
        <dbReference type="ARBA" id="ARBA00008764"/>
    </source>
</evidence>
<dbReference type="InterPro" id="IPR043504">
    <property type="entry name" value="Peptidase_S1_PA_chymotrypsin"/>
</dbReference>
<evidence type="ECO:0000256" key="2">
    <source>
        <dbReference type="ARBA" id="ARBA00022670"/>
    </source>
</evidence>
<feature type="domain" description="Effector-associated" evidence="7">
    <location>
        <begin position="5"/>
        <end position="86"/>
    </location>
</feature>
<dbReference type="GO" id="GO:0006508">
    <property type="term" value="P:proteolysis"/>
    <property type="evidence" value="ECO:0007669"/>
    <property type="project" value="UniProtKB-KW"/>
</dbReference>
<keyword evidence="2 6" id="KW-0645">Protease</keyword>
<keyword evidence="5 6" id="KW-0720">Serine protease</keyword>
<evidence type="ECO:0000256" key="6">
    <source>
        <dbReference type="RuleBase" id="RU004296"/>
    </source>
</evidence>
<proteinExistence type="inferred from homology"/>
<dbReference type="PANTHER" id="PTHR14389:SF3">
    <property type="entry name" value="PROTEIN FAM111A-LIKE"/>
    <property type="match status" value="1"/>
</dbReference>
<dbReference type="PANTHER" id="PTHR14389">
    <property type="entry name" value="SI:CH1073-475A24.1"/>
    <property type="match status" value="1"/>
</dbReference>
<dbReference type="InterPro" id="IPR045430">
    <property type="entry name" value="EAD1"/>
</dbReference>
<evidence type="ECO:0000256" key="4">
    <source>
        <dbReference type="ARBA" id="ARBA00022801"/>
    </source>
</evidence>
<dbReference type="SUPFAM" id="SSF50494">
    <property type="entry name" value="Trypsin-like serine proteases"/>
    <property type="match status" value="1"/>
</dbReference>
<dbReference type="InterPro" id="IPR009003">
    <property type="entry name" value="Peptidase_S1_PA"/>
</dbReference>
<comment type="similarity">
    <text evidence="1 6">Belongs to the peptidase S1B family.</text>
</comment>
<evidence type="ECO:0000259" key="7">
    <source>
        <dbReference type="Pfam" id="PF19955"/>
    </source>
</evidence>
<dbReference type="InterPro" id="IPR008256">
    <property type="entry name" value="Peptidase_S1B"/>
</dbReference>
<evidence type="ECO:0000313" key="9">
    <source>
        <dbReference type="Proteomes" id="UP001139031"/>
    </source>
</evidence>
<evidence type="ECO:0000313" key="8">
    <source>
        <dbReference type="EMBL" id="MBZ5710069.1"/>
    </source>
</evidence>
<keyword evidence="4 6" id="KW-0378">Hydrolase</keyword>
<dbReference type="GO" id="GO:0008233">
    <property type="term" value="F:peptidase activity"/>
    <property type="evidence" value="ECO:0007669"/>
    <property type="project" value="UniProtKB-KW"/>
</dbReference>
<gene>
    <name evidence="8" type="ORF">K7C98_12465</name>
</gene>
<dbReference type="Pfam" id="PF13365">
    <property type="entry name" value="Trypsin_2"/>
    <property type="match status" value="1"/>
</dbReference>
<dbReference type="PRINTS" id="PR00839">
    <property type="entry name" value="V8PROTEASE"/>
</dbReference>
<dbReference type="Proteomes" id="UP001139031">
    <property type="component" value="Unassembled WGS sequence"/>
</dbReference>
<dbReference type="EC" id="3.4.21.-" evidence="6"/>
<comment type="caution">
    <text evidence="8">The sequence shown here is derived from an EMBL/GenBank/DDBJ whole genome shotgun (WGS) entry which is preliminary data.</text>
</comment>
<accession>A0ABS7TPC9</accession>
<evidence type="ECO:0000256" key="3">
    <source>
        <dbReference type="ARBA" id="ARBA00022729"/>
    </source>
</evidence>